<keyword evidence="5" id="KW-1185">Reference proteome</keyword>
<gene>
    <name evidence="3" type="ORF">DS742_02705</name>
    <name evidence="2" type="ORF">LAD12857_29860</name>
</gene>
<dbReference type="InterPro" id="IPR025470">
    <property type="entry name" value="DUF4321"/>
</dbReference>
<evidence type="ECO:0000313" key="3">
    <source>
        <dbReference type="EMBL" id="RFZ80444.1"/>
    </source>
</evidence>
<protein>
    <submittedName>
        <fullName evidence="3">DUF4321 domain-containing protein</fullName>
    </submittedName>
</protein>
<accession>A0A3E2NHF6</accession>
<reference evidence="2 5" key="2">
    <citation type="journal article" date="2024" name="Int. J. Syst. Evol. Microbiol.">
        <title>Lacrimispora brassicae sp. nov. isolated from fermented cabbage, and proposal of Clostridium indicum Gundawar et al. 2019 and Clostridium methoxybenzovorans Mechichi et al. 1999 as heterotypic synonyms of Lacrimispora amygdalina (Parshina et al. 2003) Haas and Blanchard 2020 and Lacrimispora indolis (McClung and McCoy 1957) Haas and Blanchard 2020, respectively.</title>
        <authorList>
            <person name="Kobayashi H."/>
            <person name="Tanizawa Y."/>
            <person name="Sakamoto M."/>
            <person name="Ohkuma M."/>
            <person name="Tohno M."/>
        </authorList>
    </citation>
    <scope>NUCLEOTIDE SEQUENCE [LARGE SCALE GENOMIC DNA]</scope>
    <source>
        <strain evidence="2 5">DSM 12857</strain>
    </source>
</reference>
<dbReference type="RefSeq" id="WP_117415495.1">
    <property type="nucleotide sequence ID" value="NZ_BRPJ01000053.1"/>
</dbReference>
<keyword evidence="1" id="KW-1133">Transmembrane helix</keyword>
<dbReference type="EMBL" id="QOHO01000011">
    <property type="protein sequence ID" value="RFZ80444.1"/>
    <property type="molecule type" value="Genomic_DNA"/>
</dbReference>
<proteinExistence type="predicted"/>
<evidence type="ECO:0000313" key="4">
    <source>
        <dbReference type="Proteomes" id="UP000260680"/>
    </source>
</evidence>
<dbReference type="Proteomes" id="UP000260680">
    <property type="component" value="Unassembled WGS sequence"/>
</dbReference>
<comment type="caution">
    <text evidence="3">The sequence shown here is derived from an EMBL/GenBank/DDBJ whole genome shotgun (WGS) entry which is preliminary data.</text>
</comment>
<reference evidence="3 4" key="1">
    <citation type="submission" date="2018-07" db="EMBL/GenBank/DDBJ databases">
        <title>New species, Clostridium PI-S10-A1B.</title>
        <authorList>
            <person name="Krishna G."/>
            <person name="Summeta K."/>
            <person name="Shikha S."/>
            <person name="Prabhu P.B."/>
            <person name="Suresh K."/>
        </authorList>
    </citation>
    <scope>NUCLEOTIDE SEQUENCE [LARGE SCALE GENOMIC DNA]</scope>
    <source>
        <strain evidence="3 4">PI-S10-A1B</strain>
    </source>
</reference>
<organism evidence="3 4">
    <name type="scientific">Lacrimispora amygdalina</name>
    <dbReference type="NCBI Taxonomy" id="253257"/>
    <lineage>
        <taxon>Bacteria</taxon>
        <taxon>Bacillati</taxon>
        <taxon>Bacillota</taxon>
        <taxon>Clostridia</taxon>
        <taxon>Lachnospirales</taxon>
        <taxon>Lachnospiraceae</taxon>
        <taxon>Lacrimispora</taxon>
    </lineage>
</organism>
<evidence type="ECO:0000256" key="1">
    <source>
        <dbReference type="SAM" id="Phobius"/>
    </source>
</evidence>
<keyword evidence="1" id="KW-0812">Transmembrane</keyword>
<keyword evidence="1" id="KW-0472">Membrane</keyword>
<evidence type="ECO:0000313" key="5">
    <source>
        <dbReference type="Proteomes" id="UP001419084"/>
    </source>
</evidence>
<evidence type="ECO:0000313" key="2">
    <source>
        <dbReference type="EMBL" id="GLB31063.1"/>
    </source>
</evidence>
<dbReference type="EMBL" id="BRPJ01000053">
    <property type="protein sequence ID" value="GLB31063.1"/>
    <property type="molecule type" value="Genomic_DNA"/>
</dbReference>
<name>A0A3E2NHF6_9FIRM</name>
<dbReference type="AlphaFoldDB" id="A0A3E2NHF6"/>
<feature type="transmembrane region" description="Helical" evidence="1">
    <location>
        <begin position="48"/>
        <end position="80"/>
    </location>
</feature>
<dbReference type="Proteomes" id="UP001419084">
    <property type="component" value="Unassembled WGS sequence"/>
</dbReference>
<sequence>MRGKNYWVLLLLMLAGVVIGGFVGDLTKTIPWLSWLNTGQSFGFDAPLIVNFGILVITFGINIKITMAGIIGMAAALAAYRLI</sequence>
<dbReference type="OrthoDB" id="2085896at2"/>
<dbReference type="Pfam" id="PF14209">
    <property type="entry name" value="DUF4321"/>
    <property type="match status" value="1"/>
</dbReference>